<feature type="region of interest" description="Disordered" evidence="1">
    <location>
        <begin position="147"/>
        <end position="212"/>
    </location>
</feature>
<evidence type="ECO:0000256" key="2">
    <source>
        <dbReference type="SAM" id="Phobius"/>
    </source>
</evidence>
<name>A0A402AKZ0_9CHLR</name>
<feature type="transmembrane region" description="Helical" evidence="2">
    <location>
        <begin position="117"/>
        <end position="135"/>
    </location>
</feature>
<reference evidence="4" key="1">
    <citation type="submission" date="2018-12" db="EMBL/GenBank/DDBJ databases">
        <title>Tengunoibacter tsumagoiensis gen. nov., sp. nov., Dictyobacter kobayashii sp. nov., D. alpinus sp. nov., and D. joshuensis sp. nov. and description of Dictyobacteraceae fam. nov. within the order Ktedonobacterales isolated from Tengu-no-mugimeshi.</title>
        <authorList>
            <person name="Wang C.M."/>
            <person name="Zheng Y."/>
            <person name="Sakai Y."/>
            <person name="Toyoda A."/>
            <person name="Minakuchi Y."/>
            <person name="Abe K."/>
            <person name="Yokota A."/>
            <person name="Yabe S."/>
        </authorList>
    </citation>
    <scope>NUCLEOTIDE SEQUENCE [LARGE SCALE GENOMIC DNA]</scope>
    <source>
        <strain evidence="4">Uno11</strain>
    </source>
</reference>
<dbReference type="RefSeq" id="WP_126551603.1">
    <property type="nucleotide sequence ID" value="NZ_BIFS01000001.1"/>
</dbReference>
<evidence type="ECO:0000313" key="4">
    <source>
        <dbReference type="Proteomes" id="UP000287188"/>
    </source>
</evidence>
<dbReference type="OrthoDB" id="166820at2"/>
<keyword evidence="2" id="KW-0812">Transmembrane</keyword>
<feature type="compositionally biased region" description="Low complexity" evidence="1">
    <location>
        <begin position="97"/>
        <end position="108"/>
    </location>
</feature>
<feature type="region of interest" description="Disordered" evidence="1">
    <location>
        <begin position="81"/>
        <end position="114"/>
    </location>
</feature>
<evidence type="ECO:0000256" key="1">
    <source>
        <dbReference type="SAM" id="MobiDB-lite"/>
    </source>
</evidence>
<accession>A0A402AKZ0</accession>
<dbReference type="AlphaFoldDB" id="A0A402AKZ0"/>
<feature type="compositionally biased region" description="Low complexity" evidence="1">
    <location>
        <begin position="147"/>
        <end position="159"/>
    </location>
</feature>
<keyword evidence="2" id="KW-1133">Transmembrane helix</keyword>
<sequence>MSQLDRHLTTEQLSALLDDQISAGEQEESAYRAHLQTCEQCQLEFADLKQTVRLLRALPAPRPPRSFALPTDFSWEPIEAEQEATTRQQETPPPISLPQRRLQQQSRQATTNRSRRATLRLISGLVAVIGIFFMLSTLQLPHMGEAASGTAASNTGTEAPSSHAYGGNQPSTPHASTTNPNKQQGNNTGATGSETQPKPGTVQPATTPATPVNIEPQPLQVLYFFDLTNNAGRLHLGLLLFLIGAISFYIFTQKYRHRWR</sequence>
<protein>
    <recommendedName>
        <fullName evidence="5">Zinc-finger domain-containing protein</fullName>
    </recommendedName>
</protein>
<organism evidence="3 4">
    <name type="scientific">Dictyobacter kobayashii</name>
    <dbReference type="NCBI Taxonomy" id="2014872"/>
    <lineage>
        <taxon>Bacteria</taxon>
        <taxon>Bacillati</taxon>
        <taxon>Chloroflexota</taxon>
        <taxon>Ktedonobacteria</taxon>
        <taxon>Ktedonobacterales</taxon>
        <taxon>Dictyobacteraceae</taxon>
        <taxon>Dictyobacter</taxon>
    </lineage>
</organism>
<feature type="transmembrane region" description="Helical" evidence="2">
    <location>
        <begin position="234"/>
        <end position="252"/>
    </location>
</feature>
<feature type="compositionally biased region" description="Polar residues" evidence="1">
    <location>
        <begin position="168"/>
        <end position="198"/>
    </location>
</feature>
<evidence type="ECO:0000313" key="3">
    <source>
        <dbReference type="EMBL" id="GCE19791.1"/>
    </source>
</evidence>
<keyword evidence="2" id="KW-0472">Membrane</keyword>
<evidence type="ECO:0008006" key="5">
    <source>
        <dbReference type="Google" id="ProtNLM"/>
    </source>
</evidence>
<keyword evidence="4" id="KW-1185">Reference proteome</keyword>
<dbReference type="Gene3D" id="1.10.10.1320">
    <property type="entry name" value="Anti-sigma factor, zinc-finger domain"/>
    <property type="match status" value="1"/>
</dbReference>
<dbReference type="InterPro" id="IPR041916">
    <property type="entry name" value="Anti_sigma_zinc_sf"/>
</dbReference>
<dbReference type="EMBL" id="BIFS01000001">
    <property type="protein sequence ID" value="GCE19791.1"/>
    <property type="molecule type" value="Genomic_DNA"/>
</dbReference>
<proteinExistence type="predicted"/>
<gene>
    <name evidence="3" type="ORF">KDK_35910</name>
</gene>
<comment type="caution">
    <text evidence="3">The sequence shown here is derived from an EMBL/GenBank/DDBJ whole genome shotgun (WGS) entry which is preliminary data.</text>
</comment>
<dbReference type="Proteomes" id="UP000287188">
    <property type="component" value="Unassembled WGS sequence"/>
</dbReference>